<evidence type="ECO:0000313" key="1">
    <source>
        <dbReference type="EMBL" id="GLZ77509.1"/>
    </source>
</evidence>
<name>A0A9W6W8E4_9ACTN</name>
<dbReference type="Proteomes" id="UP001165079">
    <property type="component" value="Unassembled WGS sequence"/>
</dbReference>
<keyword evidence="2" id="KW-1185">Reference proteome</keyword>
<dbReference type="AlphaFoldDB" id="A0A9W6W8E4"/>
<sequence length="312" mass="33754">MDTSVRKPRPGRAAPAEPGGLMALQRAAGNRAVASLLGRPAVQRAMAVPAVQGTAQLRQRARDKLNAVHDVLARMGPGIPGPNFQLLLTVTNYKTASPAYTQLAANGDIQVTLEKWYLRGSSIGEIVGLCCHELGVHELADKLLSPAERGLEANAGTADEQVPGTAFGMRPGRTFRLGAYTGAADPRQLDHVNIARFASPRRQVYEDTMVSAGDAIDATAGISLDEKRERHLELVKTFLFDVARIIVTDDGGPEATFANRDAITEVMLAYRRQLIATHRQAHPWIASPVVRLMRPGEVLGKLVDFAWHFVTG</sequence>
<comment type="caution">
    <text evidence="1">The sequence shown here is derived from an EMBL/GenBank/DDBJ whole genome shotgun (WGS) entry which is preliminary data.</text>
</comment>
<accession>A0A9W6W8E4</accession>
<gene>
    <name evidence="1" type="ORF">Afil01_23160</name>
</gene>
<reference evidence="1" key="1">
    <citation type="submission" date="2023-03" db="EMBL/GenBank/DDBJ databases">
        <title>Actinorhabdospora filicis NBRC 111898.</title>
        <authorList>
            <person name="Ichikawa N."/>
            <person name="Sato H."/>
            <person name="Tonouchi N."/>
        </authorList>
    </citation>
    <scope>NUCLEOTIDE SEQUENCE</scope>
    <source>
        <strain evidence="1">NBRC 111898</strain>
    </source>
</reference>
<proteinExistence type="predicted"/>
<protein>
    <submittedName>
        <fullName evidence="1">Uncharacterized protein</fullName>
    </submittedName>
</protein>
<evidence type="ECO:0000313" key="2">
    <source>
        <dbReference type="Proteomes" id="UP001165079"/>
    </source>
</evidence>
<dbReference type="EMBL" id="BSTX01000001">
    <property type="protein sequence ID" value="GLZ77509.1"/>
    <property type="molecule type" value="Genomic_DNA"/>
</dbReference>
<organism evidence="1 2">
    <name type="scientific">Actinorhabdospora filicis</name>
    <dbReference type="NCBI Taxonomy" id="1785913"/>
    <lineage>
        <taxon>Bacteria</taxon>
        <taxon>Bacillati</taxon>
        <taxon>Actinomycetota</taxon>
        <taxon>Actinomycetes</taxon>
        <taxon>Micromonosporales</taxon>
        <taxon>Micromonosporaceae</taxon>
        <taxon>Actinorhabdospora</taxon>
    </lineage>
</organism>